<dbReference type="InterPro" id="IPR002056">
    <property type="entry name" value="MAS20"/>
</dbReference>
<dbReference type="PROSITE" id="PS50280">
    <property type="entry name" value="SET"/>
    <property type="match status" value="1"/>
</dbReference>
<dbReference type="Gene3D" id="1.10.220.160">
    <property type="match status" value="1"/>
</dbReference>
<evidence type="ECO:0000256" key="3">
    <source>
        <dbReference type="ARBA" id="ARBA00022448"/>
    </source>
</evidence>
<dbReference type="GO" id="GO:0006605">
    <property type="term" value="P:protein targeting"/>
    <property type="evidence" value="ECO:0007669"/>
    <property type="project" value="InterPro"/>
</dbReference>
<dbReference type="PRINTS" id="PR00351">
    <property type="entry name" value="OM20RECEPTOR"/>
</dbReference>
<dbReference type="Gene3D" id="2.170.270.10">
    <property type="entry name" value="SET domain"/>
    <property type="match status" value="1"/>
</dbReference>
<evidence type="ECO:0000313" key="17">
    <source>
        <dbReference type="Proteomes" id="UP000789831"/>
    </source>
</evidence>
<evidence type="ECO:0000256" key="4">
    <source>
        <dbReference type="ARBA" id="ARBA00022692"/>
    </source>
</evidence>
<keyword evidence="9" id="KW-0472">Membrane</keyword>
<evidence type="ECO:0000256" key="13">
    <source>
        <dbReference type="ARBA" id="ARBA00080405"/>
    </source>
</evidence>
<feature type="region of interest" description="Disordered" evidence="14">
    <location>
        <begin position="456"/>
        <end position="480"/>
    </location>
</feature>
<comment type="subcellular location">
    <subcellularLocation>
        <location evidence="1">Mitochondrion outer membrane</location>
        <topology evidence="1">Single-pass membrane protein</topology>
    </subcellularLocation>
</comment>
<dbReference type="Gene3D" id="1.20.960.10">
    <property type="entry name" value="Mitochondrial outer membrane translocase complex, subunit Tom20 domain"/>
    <property type="match status" value="1"/>
</dbReference>
<dbReference type="InterPro" id="IPR050869">
    <property type="entry name" value="H3K4_H4K5_MeTrfase"/>
</dbReference>
<gene>
    <name evidence="16" type="ORF">AGERDE_LOCUS8890</name>
</gene>
<feature type="compositionally biased region" description="Acidic residues" evidence="14">
    <location>
        <begin position="459"/>
        <end position="480"/>
    </location>
</feature>
<evidence type="ECO:0000256" key="10">
    <source>
        <dbReference type="ARBA" id="ARBA00042705"/>
    </source>
</evidence>
<dbReference type="SUPFAM" id="SSF82199">
    <property type="entry name" value="SET domain"/>
    <property type="match status" value="1"/>
</dbReference>
<reference evidence="16" key="1">
    <citation type="submission" date="2021-06" db="EMBL/GenBank/DDBJ databases">
        <authorList>
            <person name="Kallberg Y."/>
            <person name="Tangrot J."/>
            <person name="Rosling A."/>
        </authorList>
    </citation>
    <scope>NUCLEOTIDE SEQUENCE</scope>
    <source>
        <strain evidence="16">MT106</strain>
    </source>
</reference>
<dbReference type="SMART" id="SM00317">
    <property type="entry name" value="SET"/>
    <property type="match status" value="1"/>
</dbReference>
<dbReference type="SUPFAM" id="SSF47157">
    <property type="entry name" value="Mitochondrial import receptor subunit Tom20"/>
    <property type="match status" value="1"/>
</dbReference>
<evidence type="ECO:0000313" key="16">
    <source>
        <dbReference type="EMBL" id="CAG8596803.1"/>
    </source>
</evidence>
<protein>
    <recommendedName>
        <fullName evidence="11">Mitochondrial import receptor subunit TOM20</fullName>
    </recommendedName>
    <alternativeName>
        <fullName evidence="10">Mitochondrial 20 kDa outer membrane protein</fullName>
    </alternativeName>
    <alternativeName>
        <fullName evidence="12">Mitochondrial import receptor subunit tom20</fullName>
    </alternativeName>
    <alternativeName>
        <fullName evidence="13">Translocase of outer membrane 20 kDa subunit</fullName>
    </alternativeName>
</protein>
<evidence type="ECO:0000256" key="8">
    <source>
        <dbReference type="ARBA" id="ARBA00023128"/>
    </source>
</evidence>
<dbReference type="PANTHER" id="PTHR12197:SF251">
    <property type="entry name" value="EG:BACR7C10.4 PROTEIN"/>
    <property type="match status" value="1"/>
</dbReference>
<name>A0A9N9CEB0_9GLOM</name>
<evidence type="ECO:0000256" key="9">
    <source>
        <dbReference type="ARBA" id="ARBA00023136"/>
    </source>
</evidence>
<keyword evidence="4" id="KW-0812">Transmembrane</keyword>
<accession>A0A9N9CEB0</accession>
<keyword evidence="6" id="KW-0653">Protein transport</keyword>
<dbReference type="FunFam" id="1.20.960.10:FF:000002">
    <property type="entry name" value="Mitochondrial import receptor subunit TOM20"/>
    <property type="match status" value="1"/>
</dbReference>
<evidence type="ECO:0000256" key="11">
    <source>
        <dbReference type="ARBA" id="ARBA00068548"/>
    </source>
</evidence>
<dbReference type="OrthoDB" id="2154253at2759"/>
<keyword evidence="8" id="KW-0496">Mitochondrion</keyword>
<feature type="domain" description="SET" evidence="15">
    <location>
        <begin position="146"/>
        <end position="429"/>
    </location>
</feature>
<dbReference type="AlphaFoldDB" id="A0A9N9CEB0"/>
<evidence type="ECO:0000256" key="14">
    <source>
        <dbReference type="SAM" id="MobiDB-lite"/>
    </source>
</evidence>
<evidence type="ECO:0000259" key="15">
    <source>
        <dbReference type="PROSITE" id="PS50280"/>
    </source>
</evidence>
<keyword evidence="17" id="KW-1185">Reference proteome</keyword>
<dbReference type="InterPro" id="IPR001214">
    <property type="entry name" value="SET_dom"/>
</dbReference>
<dbReference type="InterPro" id="IPR023392">
    <property type="entry name" value="Tom20_dom_sf"/>
</dbReference>
<keyword evidence="3" id="KW-0813">Transport</keyword>
<evidence type="ECO:0000256" key="1">
    <source>
        <dbReference type="ARBA" id="ARBA00004572"/>
    </source>
</evidence>
<evidence type="ECO:0000256" key="12">
    <source>
        <dbReference type="ARBA" id="ARBA00073975"/>
    </source>
</evidence>
<dbReference type="Pfam" id="PF00856">
    <property type="entry name" value="SET"/>
    <property type="match status" value="1"/>
</dbReference>
<dbReference type="Pfam" id="PF02064">
    <property type="entry name" value="MAS20"/>
    <property type="match status" value="1"/>
</dbReference>
<dbReference type="Gene3D" id="6.10.140.2220">
    <property type="match status" value="1"/>
</dbReference>
<comment type="similarity">
    <text evidence="2">Belongs to the Tom20 family.</text>
</comment>
<dbReference type="PANTHER" id="PTHR12197">
    <property type="entry name" value="HISTONE-LYSINE N-METHYLTRANSFERASE SMYD"/>
    <property type="match status" value="1"/>
</dbReference>
<evidence type="ECO:0000256" key="5">
    <source>
        <dbReference type="ARBA" id="ARBA00022787"/>
    </source>
</evidence>
<dbReference type="Proteomes" id="UP000789831">
    <property type="component" value="Unassembled WGS sequence"/>
</dbReference>
<evidence type="ECO:0000256" key="7">
    <source>
        <dbReference type="ARBA" id="ARBA00022989"/>
    </source>
</evidence>
<evidence type="ECO:0000256" key="2">
    <source>
        <dbReference type="ARBA" id="ARBA00005792"/>
    </source>
</evidence>
<dbReference type="GO" id="GO:0006886">
    <property type="term" value="P:intracellular protein transport"/>
    <property type="evidence" value="ECO:0007669"/>
    <property type="project" value="InterPro"/>
</dbReference>
<dbReference type="EMBL" id="CAJVPL010002028">
    <property type="protein sequence ID" value="CAG8596803.1"/>
    <property type="molecule type" value="Genomic_DNA"/>
</dbReference>
<organism evidence="16 17">
    <name type="scientific">Ambispora gerdemannii</name>
    <dbReference type="NCBI Taxonomy" id="144530"/>
    <lineage>
        <taxon>Eukaryota</taxon>
        <taxon>Fungi</taxon>
        <taxon>Fungi incertae sedis</taxon>
        <taxon>Mucoromycota</taxon>
        <taxon>Glomeromycotina</taxon>
        <taxon>Glomeromycetes</taxon>
        <taxon>Archaeosporales</taxon>
        <taxon>Ambisporaceae</taxon>
        <taxon>Ambispora</taxon>
    </lineage>
</organism>
<proteinExistence type="inferred from homology"/>
<comment type="caution">
    <text evidence="16">The sequence shown here is derived from an EMBL/GenBank/DDBJ whole genome shotgun (WGS) entry which is preliminary data.</text>
</comment>
<dbReference type="CDD" id="cd20071">
    <property type="entry name" value="SET_SMYD"/>
    <property type="match status" value="1"/>
</dbReference>
<evidence type="ECO:0000256" key="6">
    <source>
        <dbReference type="ARBA" id="ARBA00022927"/>
    </source>
</evidence>
<dbReference type="GO" id="GO:0005634">
    <property type="term" value="C:nucleus"/>
    <property type="evidence" value="ECO:0007669"/>
    <property type="project" value="TreeGrafter"/>
</dbReference>
<keyword evidence="5" id="KW-1000">Mitochondrion outer membrane</keyword>
<sequence length="480" mass="55252">MTRLLEGKLVKKDKKRAAKLKKAKDEAKVEEDRNRLATFVREALDEVGKEDFPETVEGKEKFFMDQVAMGESLFAGGESGYQSAAICFYKALKVYPSPVELIMIYQKTIPEAVFNLVYTMMSLEIKKRQEEYWEIFPSNEMNVKIQPVEINDSKASDDKEKLIRRGVFSIKDFKPGDVIYEEKPIVSALDPNLEGGGFCGYCLREIKEKVIEDEDDLFRPIYCSEKCRSTASAEYSTILFKKPTTSPLTDKESRLVDLIKGDNVKYPLMIARFFARMVYEETEKVAQKIEEEYTTYDHVEKLRYLELPVTEREQREIEILKDLLASKVPGIEEFISERYMMFKGKLEYNSYGINTAKEYNKSINESKEETVRNSSNSQITGAGFYHVTSFFAHSCDPNTQISFPSENHVLSVIATKPIKAGDELKLSYIKIGDYDTKSRREELLKKWKFLCLCPKCAEDDPGEDEDDEENWVDEDEGSSS</sequence>
<dbReference type="GO" id="GO:0005742">
    <property type="term" value="C:mitochondrial outer membrane translocase complex"/>
    <property type="evidence" value="ECO:0007669"/>
    <property type="project" value="InterPro"/>
</dbReference>
<keyword evidence="7" id="KW-1133">Transmembrane helix</keyword>
<dbReference type="InterPro" id="IPR046341">
    <property type="entry name" value="SET_dom_sf"/>
</dbReference>